<evidence type="ECO:0000256" key="4">
    <source>
        <dbReference type="ARBA" id="ARBA00023136"/>
    </source>
</evidence>
<dbReference type="STRING" id="941907.SAMN06295910_0700"/>
<dbReference type="NCBIfam" id="TIGR01352">
    <property type="entry name" value="tonB_Cterm"/>
    <property type="match status" value="1"/>
</dbReference>
<feature type="signal peptide" evidence="5">
    <location>
        <begin position="1"/>
        <end position="26"/>
    </location>
</feature>
<dbReference type="AlphaFoldDB" id="A0A1X7G017"/>
<dbReference type="Gene3D" id="3.30.1150.10">
    <property type="match status" value="1"/>
</dbReference>
<evidence type="ECO:0000256" key="3">
    <source>
        <dbReference type="ARBA" id="ARBA00022989"/>
    </source>
</evidence>
<reference evidence="8" key="1">
    <citation type="submission" date="2017-04" db="EMBL/GenBank/DDBJ databases">
        <authorList>
            <person name="Varghese N."/>
            <person name="Submissions S."/>
        </authorList>
    </citation>
    <scope>NUCLEOTIDE SEQUENCE [LARGE SCALE GENOMIC DNA]</scope>
    <source>
        <strain evidence="8">Dd16</strain>
    </source>
</reference>
<feature type="chain" id="PRO_5013005016" evidence="5">
    <location>
        <begin position="27"/>
        <end position="235"/>
    </location>
</feature>
<dbReference type="InterPro" id="IPR037682">
    <property type="entry name" value="TonB_C"/>
</dbReference>
<proteinExistence type="predicted"/>
<accession>A0A1X7G017</accession>
<organism evidence="7 8">
    <name type="scientific">Allosphingosinicella indica</name>
    <dbReference type="NCBI Taxonomy" id="941907"/>
    <lineage>
        <taxon>Bacteria</taxon>
        <taxon>Pseudomonadati</taxon>
        <taxon>Pseudomonadota</taxon>
        <taxon>Alphaproteobacteria</taxon>
        <taxon>Sphingomonadales</taxon>
        <taxon>Sphingomonadaceae</taxon>
        <taxon>Allosphingosinicella</taxon>
    </lineage>
</organism>
<feature type="domain" description="TonB C-terminal" evidence="6">
    <location>
        <begin position="27"/>
        <end position="121"/>
    </location>
</feature>
<comment type="subcellular location">
    <subcellularLocation>
        <location evidence="1">Membrane</location>
        <topology evidence="1">Single-pass membrane protein</topology>
    </subcellularLocation>
</comment>
<protein>
    <submittedName>
        <fullName evidence="7">TonB family C-terminal domain-containing protein</fullName>
    </submittedName>
</protein>
<dbReference type="OrthoDB" id="7585155at2"/>
<evidence type="ECO:0000313" key="7">
    <source>
        <dbReference type="EMBL" id="SMF61708.1"/>
    </source>
</evidence>
<dbReference type="GO" id="GO:0016020">
    <property type="term" value="C:membrane"/>
    <property type="evidence" value="ECO:0007669"/>
    <property type="project" value="UniProtKB-SubCell"/>
</dbReference>
<dbReference type="EMBL" id="LT840185">
    <property type="protein sequence ID" value="SMF61708.1"/>
    <property type="molecule type" value="Genomic_DNA"/>
</dbReference>
<keyword evidence="3" id="KW-1133">Transmembrane helix</keyword>
<dbReference type="SUPFAM" id="SSF74653">
    <property type="entry name" value="TolA/TonB C-terminal domain"/>
    <property type="match status" value="1"/>
</dbReference>
<dbReference type="PROSITE" id="PS52015">
    <property type="entry name" value="TONB_CTD"/>
    <property type="match status" value="1"/>
</dbReference>
<keyword evidence="4" id="KW-0472">Membrane</keyword>
<gene>
    <name evidence="7" type="ORF">SAMN06295910_0700</name>
</gene>
<evidence type="ECO:0000259" key="6">
    <source>
        <dbReference type="PROSITE" id="PS52015"/>
    </source>
</evidence>
<keyword evidence="8" id="KW-1185">Reference proteome</keyword>
<name>A0A1X7G017_9SPHN</name>
<dbReference type="InterPro" id="IPR006260">
    <property type="entry name" value="TonB/TolA_C"/>
</dbReference>
<evidence type="ECO:0000256" key="1">
    <source>
        <dbReference type="ARBA" id="ARBA00004167"/>
    </source>
</evidence>
<evidence type="ECO:0000313" key="8">
    <source>
        <dbReference type="Proteomes" id="UP000192934"/>
    </source>
</evidence>
<dbReference type="Proteomes" id="UP000192934">
    <property type="component" value="Chromosome I"/>
</dbReference>
<evidence type="ECO:0000256" key="2">
    <source>
        <dbReference type="ARBA" id="ARBA00022692"/>
    </source>
</evidence>
<sequence>MRDGRSFLLLIIAGFAAATGATSAEAQQRLGDPEAWVTGADYPAASIARKEQGPVTVDLDISPEGRVAKCKVVFASKNPALGKATCAALERRARYTPAGSPDGTRVASKDTYAVRWRIPPEQTRALESDFGGAVAIGSPSMWFTDRDLPDRMAKRSGSGSVGRAGVRYRPGWTYRALRTGWPQRRRGFRYAKLRAAKVAGSICNATRRARSAACNQRKGRGPLERPLICERVHRR</sequence>
<dbReference type="GO" id="GO:0055085">
    <property type="term" value="P:transmembrane transport"/>
    <property type="evidence" value="ECO:0007669"/>
    <property type="project" value="InterPro"/>
</dbReference>
<dbReference type="Pfam" id="PF03544">
    <property type="entry name" value="TonB_C"/>
    <property type="match status" value="1"/>
</dbReference>
<keyword evidence="2" id="KW-0812">Transmembrane</keyword>
<dbReference type="RefSeq" id="WP_085217540.1">
    <property type="nucleotide sequence ID" value="NZ_LT840185.1"/>
</dbReference>
<keyword evidence="5" id="KW-0732">Signal</keyword>
<evidence type="ECO:0000256" key="5">
    <source>
        <dbReference type="SAM" id="SignalP"/>
    </source>
</evidence>